<dbReference type="PROSITE" id="PS50043">
    <property type="entry name" value="HTH_LUXR_2"/>
    <property type="match status" value="1"/>
</dbReference>
<dbReference type="SMART" id="SM00421">
    <property type="entry name" value="HTH_LUXR"/>
    <property type="match status" value="1"/>
</dbReference>
<accession>A0A916Y0A2</accession>
<reference evidence="5" key="1">
    <citation type="journal article" date="2014" name="Int. J. Syst. Evol. Microbiol.">
        <title>Complete genome sequence of Corynebacterium casei LMG S-19264T (=DSM 44701T), isolated from a smear-ripened cheese.</title>
        <authorList>
            <consortium name="US DOE Joint Genome Institute (JGI-PGF)"/>
            <person name="Walter F."/>
            <person name="Albersmeier A."/>
            <person name="Kalinowski J."/>
            <person name="Ruckert C."/>
        </authorList>
    </citation>
    <scope>NUCLEOTIDE SEQUENCE</scope>
    <source>
        <strain evidence="5">CGMCC 1.15152</strain>
    </source>
</reference>
<dbReference type="Pfam" id="PF00196">
    <property type="entry name" value="GerE"/>
    <property type="match status" value="1"/>
</dbReference>
<dbReference type="EMBL" id="BMHO01000001">
    <property type="protein sequence ID" value="GGD25250.1"/>
    <property type="molecule type" value="Genomic_DNA"/>
</dbReference>
<evidence type="ECO:0000256" key="1">
    <source>
        <dbReference type="ARBA" id="ARBA00023015"/>
    </source>
</evidence>
<dbReference type="InterPro" id="IPR036388">
    <property type="entry name" value="WH-like_DNA-bd_sf"/>
</dbReference>
<feature type="domain" description="HTH luxR-type" evidence="4">
    <location>
        <begin position="751"/>
        <end position="816"/>
    </location>
</feature>
<evidence type="ECO:0000313" key="6">
    <source>
        <dbReference type="Proteomes" id="UP000633205"/>
    </source>
</evidence>
<name>A0A916Y0A2_9MICO</name>
<proteinExistence type="predicted"/>
<evidence type="ECO:0000256" key="2">
    <source>
        <dbReference type="ARBA" id="ARBA00023125"/>
    </source>
</evidence>
<dbReference type="AlphaFoldDB" id="A0A916Y0A2"/>
<dbReference type="InterPro" id="IPR016032">
    <property type="entry name" value="Sig_transdc_resp-reg_C-effctor"/>
</dbReference>
<dbReference type="GO" id="GO:0006355">
    <property type="term" value="P:regulation of DNA-templated transcription"/>
    <property type="evidence" value="ECO:0007669"/>
    <property type="project" value="InterPro"/>
</dbReference>
<evidence type="ECO:0000259" key="4">
    <source>
        <dbReference type="PROSITE" id="PS50043"/>
    </source>
</evidence>
<dbReference type="Proteomes" id="UP000633205">
    <property type="component" value="Unassembled WGS sequence"/>
</dbReference>
<dbReference type="CDD" id="cd06170">
    <property type="entry name" value="LuxR_C_like"/>
    <property type="match status" value="1"/>
</dbReference>
<keyword evidence="6" id="KW-1185">Reference proteome</keyword>
<gene>
    <name evidence="5" type="ORF">GCM10010915_01440</name>
</gene>
<dbReference type="PANTHER" id="PTHR44688">
    <property type="entry name" value="DNA-BINDING TRANSCRIPTIONAL ACTIVATOR DEVR_DOSR"/>
    <property type="match status" value="1"/>
</dbReference>
<protein>
    <recommendedName>
        <fullName evidence="4">HTH luxR-type domain-containing protein</fullName>
    </recommendedName>
</protein>
<dbReference type="PRINTS" id="PR00038">
    <property type="entry name" value="HTHLUXR"/>
</dbReference>
<sequence>MVRVQGTDRDRLSRPRLVSLWRRVTAGATVLVTAQHDSGVASSVREWVAETGDRLIEWSSNRVDVPAETPDADVVLLEIEGMLGTHVTAALAVRERWPAATLIAVSSTQWPPGLLDAGMRPERVFPGSQFGFTTDETLDRAEQLGLALTWDEASGLLERVGTHAGLVDAILRAATSHGSLDEAAVRTGCDALVSHFAGAAAAGVFRPNGWRAVLVSARIGPMPRRTLLEVWGRDEVVRAAFDNVLQAGFFVQDPDSDMMQLRPDIRAAVIDRIEREARLDAVDADVAALASRFLSEGRTDDGWSIVADLPAARTRLLVEHWWLLGEFDVAHARPWLEEAITRSASPELRVALIRCLIDVTSANHTGHVSQADRRVARDLLDETDGVEMSVGALLLADTLRGVLLRLDGHHGEALETHERLADSVDRVHDDADDGAPSLAQANLLLHAGISAIDASRSDIASDRFAAAAALAHSSKHDRLARYAHEMLLLVTTNSGRAPLPSTFQARVDNLVGAHVITPPMSNVVKLSSALYIVDPRGLQEALDDEAPAVDDPLMLRFIDLALRSFAHGLLGTSGLAARAIELFERELDGRDLTANHRALLVWARTEALLHAGAADRAVELLTETRGLRAVIPVDVLLARAALRAKKPERALAALASTQDAYGSGVLAVWSHLLLFLAYHAIGSDSSLEVAHQHLSTALVAGSRARPLLPFAAQGMSALGTTLTQADQLALDPAGRRYIADVERMRDELQLATSTTLALSERERVVVAHLVAAESTRDLAARLHVSPNTVKTQLRSIYRKLGVSSWADAVATAKRLGLV</sequence>
<keyword evidence="1" id="KW-0805">Transcription regulation</keyword>
<reference evidence="5" key="2">
    <citation type="submission" date="2020-09" db="EMBL/GenBank/DDBJ databases">
        <authorList>
            <person name="Sun Q."/>
            <person name="Zhou Y."/>
        </authorList>
    </citation>
    <scope>NUCLEOTIDE SEQUENCE</scope>
    <source>
        <strain evidence="5">CGMCC 1.15152</strain>
    </source>
</reference>
<evidence type="ECO:0000256" key="3">
    <source>
        <dbReference type="ARBA" id="ARBA00023163"/>
    </source>
</evidence>
<dbReference type="PANTHER" id="PTHR44688:SF16">
    <property type="entry name" value="DNA-BINDING TRANSCRIPTIONAL ACTIVATOR DEVR_DOSR"/>
    <property type="match status" value="1"/>
</dbReference>
<evidence type="ECO:0000313" key="5">
    <source>
        <dbReference type="EMBL" id="GGD25250.1"/>
    </source>
</evidence>
<dbReference type="InterPro" id="IPR000792">
    <property type="entry name" value="Tscrpt_reg_LuxR_C"/>
</dbReference>
<dbReference type="Gene3D" id="1.10.10.10">
    <property type="entry name" value="Winged helix-like DNA-binding domain superfamily/Winged helix DNA-binding domain"/>
    <property type="match status" value="1"/>
</dbReference>
<dbReference type="SUPFAM" id="SSF46894">
    <property type="entry name" value="C-terminal effector domain of the bipartite response regulators"/>
    <property type="match status" value="1"/>
</dbReference>
<keyword evidence="2" id="KW-0238">DNA-binding</keyword>
<dbReference type="GO" id="GO:0003677">
    <property type="term" value="F:DNA binding"/>
    <property type="evidence" value="ECO:0007669"/>
    <property type="project" value="UniProtKB-KW"/>
</dbReference>
<keyword evidence="3" id="KW-0804">Transcription</keyword>
<comment type="caution">
    <text evidence="5">The sequence shown here is derived from an EMBL/GenBank/DDBJ whole genome shotgun (WGS) entry which is preliminary data.</text>
</comment>
<organism evidence="5 6">
    <name type="scientific">Microbacterium faecale</name>
    <dbReference type="NCBI Taxonomy" id="1804630"/>
    <lineage>
        <taxon>Bacteria</taxon>
        <taxon>Bacillati</taxon>
        <taxon>Actinomycetota</taxon>
        <taxon>Actinomycetes</taxon>
        <taxon>Micrococcales</taxon>
        <taxon>Microbacteriaceae</taxon>
        <taxon>Microbacterium</taxon>
    </lineage>
</organism>